<name>A0A1Q3E7J9_LENED</name>
<dbReference type="Gene3D" id="1.20.5.110">
    <property type="match status" value="1"/>
</dbReference>
<accession>A0A1Q3E7J9</accession>
<keyword evidence="6" id="KW-0564">Palmitate</keyword>
<dbReference type="InterPro" id="IPR042855">
    <property type="entry name" value="V_SNARE_CC"/>
</dbReference>
<dbReference type="PRINTS" id="PR00219">
    <property type="entry name" value="SYNAPTOBREVN"/>
</dbReference>
<keyword evidence="14" id="KW-1185">Reference proteome</keyword>
<sequence>MVKIYSISILVAPPSQPSTVLATASDLSQFSFYQKGSVAEFLAFFGRTVVDRTPQGQRHSVQENNYTAHVYNRGGAEQLAAVIITDQEYPVRPAFSLLTKILDEFIAKFPQSSFDNSSSISFPEIQIYVSKYQDPAQADKIMQVQQELDETKIILHKTIESVLERGEKLETLVDRSQALSAQSKMFYKTAKKQNDCCVVM</sequence>
<dbReference type="InterPro" id="IPR010908">
    <property type="entry name" value="Longin_dom"/>
</dbReference>
<dbReference type="FunFam" id="1.20.5.110:FF:000020">
    <property type="entry name" value="synaptobrevin homolog YKT6"/>
    <property type="match status" value="1"/>
</dbReference>
<reference evidence="13 14" key="1">
    <citation type="submission" date="2016-08" db="EMBL/GenBank/DDBJ databases">
        <authorList>
            <consortium name="Lentinula edodes genome sequencing consortium"/>
            <person name="Sakamoto Y."/>
            <person name="Nakade K."/>
            <person name="Sato S."/>
            <person name="Yoshida Y."/>
            <person name="Miyazaki K."/>
            <person name="Natsume S."/>
            <person name="Konno N."/>
        </authorList>
    </citation>
    <scope>NUCLEOTIDE SEQUENCE [LARGE SCALE GENOMIC DNA]</scope>
    <source>
        <strain evidence="13 14">NBRC 111202</strain>
    </source>
</reference>
<gene>
    <name evidence="13" type="ORF">LENED_004754</name>
</gene>
<dbReference type="PANTHER" id="PTHR45806:SF1">
    <property type="entry name" value="SYNAPTOBREVIN HOMOLOG YKT6"/>
    <property type="match status" value="1"/>
</dbReference>
<evidence type="ECO:0000256" key="1">
    <source>
        <dbReference type="ARBA" id="ARBA00004342"/>
    </source>
</evidence>
<dbReference type="PANTHER" id="PTHR45806">
    <property type="entry name" value="SYNAPTOBREVIN HOMOLOG YKT6"/>
    <property type="match status" value="1"/>
</dbReference>
<comment type="caution">
    <text evidence="13">The sequence shown here is derived from an EMBL/GenBank/DDBJ whole genome shotgun (WGS) entry which is preliminary data.</text>
</comment>
<dbReference type="GO" id="GO:0005484">
    <property type="term" value="F:SNAP receptor activity"/>
    <property type="evidence" value="ECO:0007669"/>
    <property type="project" value="TreeGrafter"/>
</dbReference>
<dbReference type="AlphaFoldDB" id="A0A1Q3E7J9"/>
<keyword evidence="5" id="KW-0472">Membrane</keyword>
<evidence type="ECO:0000313" key="13">
    <source>
        <dbReference type="EMBL" id="GAW03064.1"/>
    </source>
</evidence>
<feature type="domain" description="Longin" evidence="11">
    <location>
        <begin position="10"/>
        <end position="126"/>
    </location>
</feature>
<evidence type="ECO:0000256" key="5">
    <source>
        <dbReference type="ARBA" id="ARBA00023136"/>
    </source>
</evidence>
<dbReference type="SUPFAM" id="SSF64356">
    <property type="entry name" value="SNARE-like"/>
    <property type="match status" value="1"/>
</dbReference>
<dbReference type="OrthoDB" id="27923at2759"/>
<evidence type="ECO:0000256" key="10">
    <source>
        <dbReference type="PROSITE-ProRule" id="PRU00290"/>
    </source>
</evidence>
<keyword evidence="4" id="KW-0488">Methylation</keyword>
<dbReference type="GO" id="GO:0005886">
    <property type="term" value="C:plasma membrane"/>
    <property type="evidence" value="ECO:0007669"/>
    <property type="project" value="UniProtKB-SubCell"/>
</dbReference>
<evidence type="ECO:0000256" key="8">
    <source>
        <dbReference type="ARBA" id="ARBA00023289"/>
    </source>
</evidence>
<keyword evidence="8" id="KW-0636">Prenylation</keyword>
<evidence type="ECO:0000256" key="4">
    <source>
        <dbReference type="ARBA" id="ARBA00022481"/>
    </source>
</evidence>
<dbReference type="CDD" id="cd14824">
    <property type="entry name" value="Longin"/>
    <property type="match status" value="1"/>
</dbReference>
<keyword evidence="3" id="KW-1003">Cell membrane</keyword>
<evidence type="ECO:0000256" key="9">
    <source>
        <dbReference type="ARBA" id="ARBA00026133"/>
    </source>
</evidence>
<dbReference type="SUPFAM" id="SSF58038">
    <property type="entry name" value="SNARE fusion complex"/>
    <property type="match status" value="1"/>
</dbReference>
<evidence type="ECO:0000256" key="2">
    <source>
        <dbReference type="ARBA" id="ARBA00008025"/>
    </source>
</evidence>
<dbReference type="Pfam" id="PF00957">
    <property type="entry name" value="Synaptobrevin"/>
    <property type="match status" value="1"/>
</dbReference>
<dbReference type="Pfam" id="PF13774">
    <property type="entry name" value="Longin"/>
    <property type="match status" value="1"/>
</dbReference>
<keyword evidence="10" id="KW-0175">Coiled coil</keyword>
<dbReference type="InterPro" id="IPR001388">
    <property type="entry name" value="Synaptobrevin-like"/>
</dbReference>
<dbReference type="GO" id="GO:0006888">
    <property type="term" value="P:endoplasmic reticulum to Golgi vesicle-mediated transport"/>
    <property type="evidence" value="ECO:0007669"/>
    <property type="project" value="TreeGrafter"/>
</dbReference>
<organism evidence="13 14">
    <name type="scientific">Lentinula edodes</name>
    <name type="common">Shiitake mushroom</name>
    <name type="synonym">Lentinus edodes</name>
    <dbReference type="NCBI Taxonomy" id="5353"/>
    <lineage>
        <taxon>Eukaryota</taxon>
        <taxon>Fungi</taxon>
        <taxon>Dikarya</taxon>
        <taxon>Basidiomycota</taxon>
        <taxon>Agaricomycotina</taxon>
        <taxon>Agaricomycetes</taxon>
        <taxon>Agaricomycetidae</taxon>
        <taxon>Agaricales</taxon>
        <taxon>Marasmiineae</taxon>
        <taxon>Omphalotaceae</taxon>
        <taxon>Lentinula</taxon>
    </lineage>
</organism>
<evidence type="ECO:0000313" key="14">
    <source>
        <dbReference type="Proteomes" id="UP000188533"/>
    </source>
</evidence>
<dbReference type="InterPro" id="IPR045848">
    <property type="entry name" value="R-SNARE_YKT6"/>
</dbReference>
<dbReference type="EMBL" id="BDGU01000127">
    <property type="protein sequence ID" value="GAW03064.1"/>
    <property type="molecule type" value="Genomic_DNA"/>
</dbReference>
<evidence type="ECO:0000259" key="12">
    <source>
        <dbReference type="PROSITE" id="PS50892"/>
    </source>
</evidence>
<dbReference type="GO" id="GO:0005794">
    <property type="term" value="C:Golgi apparatus"/>
    <property type="evidence" value="ECO:0007669"/>
    <property type="project" value="TreeGrafter"/>
</dbReference>
<comment type="subcellular location">
    <subcellularLocation>
        <location evidence="1">Cell membrane</location>
        <topology evidence="1">Lipid-anchor</topology>
        <orientation evidence="1">Cytoplasmic side</orientation>
    </subcellularLocation>
</comment>
<feature type="domain" description="V-SNARE coiled-coil homology" evidence="12">
    <location>
        <begin position="140"/>
        <end position="200"/>
    </location>
</feature>
<dbReference type="Gene3D" id="3.30.450.50">
    <property type="entry name" value="Longin domain"/>
    <property type="match status" value="1"/>
</dbReference>
<evidence type="ECO:0000256" key="3">
    <source>
        <dbReference type="ARBA" id="ARBA00022475"/>
    </source>
</evidence>
<dbReference type="STRING" id="5353.A0A1Q3E7J9"/>
<reference evidence="13 14" key="2">
    <citation type="submission" date="2017-02" db="EMBL/GenBank/DDBJ databases">
        <title>A genome survey and senescence transcriptome analysis in Lentinula edodes.</title>
        <authorList>
            <person name="Sakamoto Y."/>
            <person name="Nakade K."/>
            <person name="Sato S."/>
            <person name="Yoshida Y."/>
            <person name="Miyazaki K."/>
            <person name="Natsume S."/>
            <person name="Konno N."/>
        </authorList>
    </citation>
    <scope>NUCLEOTIDE SEQUENCE [LARGE SCALE GENOMIC DNA]</scope>
    <source>
        <strain evidence="13 14">NBRC 111202</strain>
    </source>
</reference>
<evidence type="ECO:0000256" key="6">
    <source>
        <dbReference type="ARBA" id="ARBA00023139"/>
    </source>
</evidence>
<protein>
    <recommendedName>
        <fullName evidence="9">Synaptobrevin homolog YKT6</fullName>
    </recommendedName>
</protein>
<dbReference type="SMART" id="SM01270">
    <property type="entry name" value="Longin"/>
    <property type="match status" value="1"/>
</dbReference>
<dbReference type="CDD" id="cd15867">
    <property type="entry name" value="R-SNARE_YKT6"/>
    <property type="match status" value="1"/>
</dbReference>
<comment type="similarity">
    <text evidence="2">Belongs to the synaptobrevin family.</text>
</comment>
<keyword evidence="7" id="KW-0449">Lipoprotein</keyword>
<proteinExistence type="inferred from homology"/>
<dbReference type="InterPro" id="IPR011012">
    <property type="entry name" value="Longin-like_dom_sf"/>
</dbReference>
<dbReference type="PROSITE" id="PS50892">
    <property type="entry name" value="V_SNARE"/>
    <property type="match status" value="1"/>
</dbReference>
<evidence type="ECO:0000259" key="11">
    <source>
        <dbReference type="PROSITE" id="PS50859"/>
    </source>
</evidence>
<dbReference type="PROSITE" id="PS50859">
    <property type="entry name" value="LONGIN"/>
    <property type="match status" value="1"/>
</dbReference>
<evidence type="ECO:0000256" key="7">
    <source>
        <dbReference type="ARBA" id="ARBA00023288"/>
    </source>
</evidence>
<dbReference type="Proteomes" id="UP000188533">
    <property type="component" value="Unassembled WGS sequence"/>
</dbReference>